<evidence type="ECO:0000256" key="1">
    <source>
        <dbReference type="ARBA" id="ARBA00022801"/>
    </source>
</evidence>
<dbReference type="Proteomes" id="UP000247586">
    <property type="component" value="Chromosome"/>
</dbReference>
<evidence type="ECO:0000256" key="3">
    <source>
        <dbReference type="HAMAP-Rule" id="MF_00608"/>
    </source>
</evidence>
<reference evidence="6" key="3">
    <citation type="submission" date="2020-03" db="EMBL/GenBank/DDBJ databases">
        <title>Sequencing and Assembly of Multiple Reported Metal-Biooxidizing Members of the Extremely Thermoacidophilic Archaeal Family Sulfolobaceae.</title>
        <authorList>
            <person name="Counts J.A."/>
            <person name="Kelly R.M."/>
        </authorList>
    </citation>
    <scope>NUCLEOTIDE SEQUENCE [LARGE SCALE GENOMIC DNA]</scope>
    <source>
        <strain evidence="6">HO1-1</strain>
    </source>
</reference>
<accession>A0A2U9IX74</accession>
<dbReference type="GO" id="GO:0005525">
    <property type="term" value="F:GTP binding"/>
    <property type="evidence" value="ECO:0007669"/>
    <property type="project" value="UniProtKB-KW"/>
</dbReference>
<dbReference type="EMBL" id="CP029287">
    <property type="protein sequence ID" value="AWS00620.1"/>
    <property type="molecule type" value="Genomic_DNA"/>
</dbReference>
<dbReference type="Gene3D" id="3.30.70.1230">
    <property type="entry name" value="Nucleotide cyclase"/>
    <property type="match status" value="1"/>
</dbReference>
<dbReference type="AlphaFoldDB" id="A0A2U9IX74"/>
<gene>
    <name evidence="3" type="primary">gch3</name>
    <name evidence="5" type="ORF">DFR87_07225</name>
</gene>
<dbReference type="PIRSF" id="PIRSF009265">
    <property type="entry name" value="GTP_cyclohydro_3"/>
    <property type="match status" value="1"/>
</dbReference>
<dbReference type="STRING" id="1293036.GCA_001315825_00306"/>
<dbReference type="HAMAP" id="MF_00608">
    <property type="entry name" value="GTP_cyclohydro_3"/>
    <property type="match status" value="1"/>
</dbReference>
<comment type="catalytic activity">
    <reaction evidence="3 4">
        <text>GTP + 3 H2O = 2-amino-5-formylamino-6-(5-phospho-D-ribosylamino)pyrimidin-4(3H)-one + 2 phosphate + 2 H(+)</text>
        <dbReference type="Rhea" id="RHEA:22468"/>
        <dbReference type="ChEBI" id="CHEBI:15377"/>
        <dbReference type="ChEBI" id="CHEBI:15378"/>
        <dbReference type="ChEBI" id="CHEBI:37565"/>
        <dbReference type="ChEBI" id="CHEBI:43474"/>
        <dbReference type="ChEBI" id="CHEBI:57258"/>
        <dbReference type="EC" id="3.5.4.29"/>
    </reaction>
</comment>
<dbReference type="Gene3D" id="3.30.70.270">
    <property type="match status" value="1"/>
</dbReference>
<dbReference type="InterPro" id="IPR007839">
    <property type="entry name" value="GTP_CycHdrlase_3"/>
</dbReference>
<dbReference type="Pfam" id="PF05165">
    <property type="entry name" value="GCH_III"/>
    <property type="match status" value="1"/>
</dbReference>
<evidence type="ECO:0000256" key="4">
    <source>
        <dbReference type="PIRNR" id="PIRNR009265"/>
    </source>
</evidence>
<reference evidence="6" key="2">
    <citation type="submission" date="2020-03" db="EMBL/GenBank/DDBJ databases">
        <title>Complete Genome Sequences of Extremely Thermoacidophilic, Metal-Mobilizing Type-Strain Members of the Archaeal Family Sulfolobaceae: Acidianus brierleyi DSM-1651T, Acidianus sulfidivorans DSM-18786T, Metallosphaera hakonensis DSM-7519T, and Metallosphaera prunae DSM-10039T.</title>
        <authorList>
            <person name="Counts J.A."/>
            <person name="Kelly R.M."/>
        </authorList>
    </citation>
    <scope>NUCLEOTIDE SEQUENCE [LARGE SCALE GENOMIC DNA]</scope>
    <source>
        <strain evidence="6">HO1-1</strain>
    </source>
</reference>
<comment type="similarity">
    <text evidence="3 4">Belongs to the archaeal-type GTP cyclohydrolase family.</text>
</comment>
<keyword evidence="6" id="KW-1185">Reference proteome</keyword>
<dbReference type="KEGG" id="mhk:DFR87_07225"/>
<dbReference type="InterPro" id="IPR029787">
    <property type="entry name" value="Nucleotide_cyclase"/>
</dbReference>
<keyword evidence="2 3" id="KW-0342">GTP-binding</keyword>
<name>A0A2U9IX74_9CREN</name>
<evidence type="ECO:0000313" key="5">
    <source>
        <dbReference type="EMBL" id="AWS00620.1"/>
    </source>
</evidence>
<dbReference type="InterPro" id="IPR043128">
    <property type="entry name" value="Rev_trsase/Diguanyl_cyclase"/>
</dbReference>
<comment type="function">
    <text evidence="3 4">Catalyzes the formation of 2-amino-5-formylamino-6-ribofuranosylamino-4(3H)-pyrimidinone ribonucleotide monophosphate and inorganic phosphate from GTP. Also has an independent pyrophosphate phosphohydrolase activity.</text>
</comment>
<dbReference type="PANTHER" id="PTHR42202:SF1">
    <property type="entry name" value="GTP CYCLOHYDROLASE III"/>
    <property type="match status" value="1"/>
</dbReference>
<reference evidence="5 6" key="1">
    <citation type="submission" date="2018-05" db="EMBL/GenBank/DDBJ databases">
        <title>Complete Genome Sequences of Extremely Thermoacidophilic, Metal-Mobilizing Type-Strain Members of the Archaeal Family Sulfolobaceae: Acidianus brierleyi DSM-1651T, Acidianus sulfidivorans DSM-18786T, Metallosphaera hakonensis DSM-7519T, and Metallosphaera prunae DSM-10039T.</title>
        <authorList>
            <person name="Counts J.A."/>
            <person name="Kelly R.M."/>
        </authorList>
    </citation>
    <scope>NUCLEOTIDE SEQUENCE [LARGE SCALE GENOMIC DNA]</scope>
    <source>
        <strain evidence="5 6">HO1-1</strain>
    </source>
</reference>
<keyword evidence="1 3" id="KW-0378">Hydrolase</keyword>
<sequence length="230" mass="26158">MVIEFHNYREWTELLGDDREWKIQFSQHLLSSKMIWKASQMGSMLFPMRYDLLLVSSDGISNSKLNNFLGYVSRIAPVNLRACLGYSETPLKAQEKGYECVKKLEAGSTQLMEYPDSSVVIAHFDLNGFTSLTNETSPYTSFTEAQKFYTEVLETVYPLGGLVQYMGGDNIVALLSQDVIDQVITQVENNPRIKVGIGIGRNAREALRNATKALTDIRKDRREVWKLLQE</sequence>
<dbReference type="PANTHER" id="PTHR42202">
    <property type="entry name" value="GTP CYCLOHYDROLASE III"/>
    <property type="match status" value="1"/>
</dbReference>
<proteinExistence type="inferred from homology"/>
<dbReference type="SUPFAM" id="SSF55073">
    <property type="entry name" value="Nucleotide cyclase"/>
    <property type="match status" value="1"/>
</dbReference>
<dbReference type="EC" id="3.5.4.29" evidence="3 4"/>
<keyword evidence="3" id="KW-0547">Nucleotide-binding</keyword>
<evidence type="ECO:0000313" key="6">
    <source>
        <dbReference type="Proteomes" id="UP000247586"/>
    </source>
</evidence>
<dbReference type="GO" id="GO:0043740">
    <property type="term" value="F:GTP cyclohydrolase IIa activity"/>
    <property type="evidence" value="ECO:0007669"/>
    <property type="project" value="UniProtKB-UniRule"/>
</dbReference>
<evidence type="ECO:0000256" key="2">
    <source>
        <dbReference type="ARBA" id="ARBA00023134"/>
    </source>
</evidence>
<protein>
    <recommendedName>
        <fullName evidence="3 4">GTP cyclohydrolase III</fullName>
        <ecNumber evidence="3 4">3.5.4.29</ecNumber>
    </recommendedName>
</protein>
<organism evidence="5 6">
    <name type="scientific">Metallosphaera hakonensis JCM 8857 = DSM 7519</name>
    <dbReference type="NCBI Taxonomy" id="1293036"/>
    <lineage>
        <taxon>Archaea</taxon>
        <taxon>Thermoproteota</taxon>
        <taxon>Thermoprotei</taxon>
        <taxon>Sulfolobales</taxon>
        <taxon>Sulfolobaceae</taxon>
        <taxon>Metallosphaera</taxon>
    </lineage>
</organism>